<dbReference type="PROSITE" id="PS01295">
    <property type="entry name" value="ISPD"/>
    <property type="match status" value="1"/>
</dbReference>
<gene>
    <name evidence="7" type="primary">ispD</name>
    <name evidence="8" type="ORF">B9Z44_13020</name>
</gene>
<dbReference type="SUPFAM" id="SSF53448">
    <property type="entry name" value="Nucleotide-diphospho-sugar transferases"/>
    <property type="match status" value="1"/>
</dbReference>
<evidence type="ECO:0000256" key="2">
    <source>
        <dbReference type="ARBA" id="ARBA00004787"/>
    </source>
</evidence>
<organism evidence="8 9">
    <name type="scientific">Limnohabitans curvus</name>
    <dbReference type="NCBI Taxonomy" id="323423"/>
    <lineage>
        <taxon>Bacteria</taxon>
        <taxon>Pseudomonadati</taxon>
        <taxon>Pseudomonadota</taxon>
        <taxon>Betaproteobacteria</taxon>
        <taxon>Burkholderiales</taxon>
        <taxon>Comamonadaceae</taxon>
        <taxon>Limnohabitans</taxon>
    </lineage>
</organism>
<dbReference type="UniPathway" id="UPA00056">
    <property type="reaction ID" value="UER00093"/>
</dbReference>
<comment type="function">
    <text evidence="7">Catalyzes the formation of 4-diphosphocytidyl-2-C-methyl-D-erythritol from CTP and 2-C-methyl-D-erythritol 4-phosphate (MEP).</text>
</comment>
<keyword evidence="4 7" id="KW-0808">Transferase</keyword>
<dbReference type="Gene3D" id="3.90.550.10">
    <property type="entry name" value="Spore Coat Polysaccharide Biosynthesis Protein SpsA, Chain A"/>
    <property type="match status" value="1"/>
</dbReference>
<feature type="site" description="Positions MEP for the nucleophilic attack" evidence="7">
    <location>
        <position position="165"/>
    </location>
</feature>
<dbReference type="RefSeq" id="WP_108360116.1">
    <property type="nucleotide sequence ID" value="NZ_NESP01000001.1"/>
</dbReference>
<feature type="site" description="Transition state stabilizer" evidence="7">
    <location>
        <position position="30"/>
    </location>
</feature>
<protein>
    <recommendedName>
        <fullName evidence="7">2-C-methyl-D-erythritol 4-phosphate cytidylyltransferase</fullName>
        <ecNumber evidence="7">2.7.7.60</ecNumber>
    </recommendedName>
    <alternativeName>
        <fullName evidence="7">4-diphosphocytidyl-2C-methyl-D-erythritol synthase</fullName>
    </alternativeName>
    <alternativeName>
        <fullName evidence="7">MEP cytidylyltransferase</fullName>
        <shortName evidence="7">MCT</shortName>
    </alternativeName>
</protein>
<evidence type="ECO:0000256" key="6">
    <source>
        <dbReference type="ARBA" id="ARBA00023229"/>
    </source>
</evidence>
<comment type="pathway">
    <text evidence="2 7">Isoprenoid biosynthesis; isopentenyl diphosphate biosynthesis via DXP pathway; isopentenyl diphosphate from 1-deoxy-D-xylulose 5-phosphate: step 2/6.</text>
</comment>
<evidence type="ECO:0000256" key="4">
    <source>
        <dbReference type="ARBA" id="ARBA00022679"/>
    </source>
</evidence>
<dbReference type="AlphaFoldDB" id="A0A315EWS1"/>
<comment type="caution">
    <text evidence="8">The sequence shown here is derived from an EMBL/GenBank/DDBJ whole genome shotgun (WGS) entry which is preliminary data.</text>
</comment>
<accession>A0A315EWS1</accession>
<keyword evidence="9" id="KW-1185">Reference proteome</keyword>
<evidence type="ECO:0000256" key="3">
    <source>
        <dbReference type="ARBA" id="ARBA00009789"/>
    </source>
</evidence>
<feature type="site" description="Transition state stabilizer" evidence="7">
    <location>
        <position position="23"/>
    </location>
</feature>
<dbReference type="InterPro" id="IPR018294">
    <property type="entry name" value="ISPD_synthase_CS"/>
</dbReference>
<dbReference type="FunFam" id="3.90.550.10:FF:000003">
    <property type="entry name" value="2-C-methyl-D-erythritol 4-phosphate cytidylyltransferase"/>
    <property type="match status" value="1"/>
</dbReference>
<dbReference type="PANTHER" id="PTHR32125:SF4">
    <property type="entry name" value="2-C-METHYL-D-ERYTHRITOL 4-PHOSPHATE CYTIDYLYLTRANSFERASE, CHLOROPLASTIC"/>
    <property type="match status" value="1"/>
</dbReference>
<dbReference type="HAMAP" id="MF_00108">
    <property type="entry name" value="IspD"/>
    <property type="match status" value="1"/>
</dbReference>
<dbReference type="Pfam" id="PF01128">
    <property type="entry name" value="IspD"/>
    <property type="match status" value="1"/>
</dbReference>
<comment type="catalytic activity">
    <reaction evidence="1 7">
        <text>2-C-methyl-D-erythritol 4-phosphate + CTP + H(+) = 4-CDP-2-C-methyl-D-erythritol + diphosphate</text>
        <dbReference type="Rhea" id="RHEA:13429"/>
        <dbReference type="ChEBI" id="CHEBI:15378"/>
        <dbReference type="ChEBI" id="CHEBI:33019"/>
        <dbReference type="ChEBI" id="CHEBI:37563"/>
        <dbReference type="ChEBI" id="CHEBI:57823"/>
        <dbReference type="ChEBI" id="CHEBI:58262"/>
        <dbReference type="EC" id="2.7.7.60"/>
    </reaction>
</comment>
<dbReference type="InterPro" id="IPR034683">
    <property type="entry name" value="IspD/TarI"/>
</dbReference>
<reference evidence="8 9" key="1">
    <citation type="submission" date="2017-04" db="EMBL/GenBank/DDBJ databases">
        <title>Unexpected and diverse lifestyles within the genus Limnohabitans.</title>
        <authorList>
            <person name="Kasalicky V."/>
            <person name="Mehrshad M."/>
            <person name="Andrei S.-A."/>
            <person name="Salcher M."/>
            <person name="Kratochvilova H."/>
            <person name="Simek K."/>
            <person name="Ghai R."/>
        </authorList>
    </citation>
    <scope>NUCLEOTIDE SEQUENCE [LARGE SCALE GENOMIC DNA]</scope>
    <source>
        <strain evidence="8 9">MWH-C5</strain>
    </source>
</reference>
<evidence type="ECO:0000256" key="1">
    <source>
        <dbReference type="ARBA" id="ARBA00001282"/>
    </source>
</evidence>
<dbReference type="GO" id="GO:0019288">
    <property type="term" value="P:isopentenyl diphosphate biosynthetic process, methylerythritol 4-phosphate pathway"/>
    <property type="evidence" value="ECO:0007669"/>
    <property type="project" value="UniProtKB-UniRule"/>
</dbReference>
<evidence type="ECO:0000313" key="9">
    <source>
        <dbReference type="Proteomes" id="UP000251341"/>
    </source>
</evidence>
<proteinExistence type="inferred from homology"/>
<dbReference type="NCBIfam" id="TIGR00453">
    <property type="entry name" value="ispD"/>
    <property type="match status" value="1"/>
</dbReference>
<dbReference type="GO" id="GO:0050518">
    <property type="term" value="F:2-C-methyl-D-erythritol 4-phosphate cytidylyltransferase activity"/>
    <property type="evidence" value="ECO:0007669"/>
    <property type="project" value="UniProtKB-UniRule"/>
</dbReference>
<dbReference type="CDD" id="cd02516">
    <property type="entry name" value="CDP-ME_synthetase"/>
    <property type="match status" value="1"/>
</dbReference>
<keyword evidence="6 7" id="KW-0414">Isoprene biosynthesis</keyword>
<dbReference type="EMBL" id="NESP01000001">
    <property type="protein sequence ID" value="PUE60414.1"/>
    <property type="molecule type" value="Genomic_DNA"/>
</dbReference>
<evidence type="ECO:0000256" key="5">
    <source>
        <dbReference type="ARBA" id="ARBA00022695"/>
    </source>
</evidence>
<dbReference type="PANTHER" id="PTHR32125">
    <property type="entry name" value="2-C-METHYL-D-ERYTHRITOL 4-PHOSPHATE CYTIDYLYLTRANSFERASE, CHLOROPLASTIC"/>
    <property type="match status" value="1"/>
</dbReference>
<dbReference type="InterPro" id="IPR029044">
    <property type="entry name" value="Nucleotide-diphossugar_trans"/>
</dbReference>
<name>A0A315EWS1_9BURK</name>
<feature type="site" description="Positions MEP for the nucleophilic attack" evidence="7">
    <location>
        <position position="218"/>
    </location>
</feature>
<dbReference type="InterPro" id="IPR050088">
    <property type="entry name" value="IspD/TarI_cytidylyltransf_bact"/>
</dbReference>
<dbReference type="Proteomes" id="UP000251341">
    <property type="component" value="Unassembled WGS sequence"/>
</dbReference>
<sequence length="236" mass="25025">MPLHTHRPLRFFAVIPCAGFGSRAGTATPKQYQAIAGLPMVVHTLKAFAGVQRIAKGALVLAPDDVHMDGVLATHPQPVFEAVRTGGATRAESVLAGLRELVKQGAHDTDWVLVHDAARCLVTPEQINALIDACQDDAVGGLLAHKLADTLKAEAHGRVAQTVDRSDKWLAQTPQMFRLGVLLQALQQAGAAVTDEASAIEAMGLSPLLVPGNAQNFKVTYPEDFALAAAILNSRH</sequence>
<comment type="similarity">
    <text evidence="3 7">Belongs to the IspD/TarI cytidylyltransferase family. IspD subfamily.</text>
</comment>
<evidence type="ECO:0000313" key="8">
    <source>
        <dbReference type="EMBL" id="PUE60414.1"/>
    </source>
</evidence>
<keyword evidence="5 7" id="KW-0548">Nucleotidyltransferase</keyword>
<evidence type="ECO:0000256" key="7">
    <source>
        <dbReference type="HAMAP-Rule" id="MF_00108"/>
    </source>
</evidence>
<dbReference type="InterPro" id="IPR001228">
    <property type="entry name" value="IspD"/>
</dbReference>
<dbReference type="EC" id="2.7.7.60" evidence="7"/>